<dbReference type="PANTHER" id="PTHR43806:SF11">
    <property type="entry name" value="CEREVISIN-RELATED"/>
    <property type="match status" value="1"/>
</dbReference>
<comment type="similarity">
    <text evidence="1 5 6">Belongs to the peptidase S8 family.</text>
</comment>
<dbReference type="AlphaFoldDB" id="A0A9N9A7W2"/>
<accession>A0A9N9A7W2</accession>
<proteinExistence type="inferred from homology"/>
<organism evidence="8 9">
    <name type="scientific">Dentiscutata erythropus</name>
    <dbReference type="NCBI Taxonomy" id="1348616"/>
    <lineage>
        <taxon>Eukaryota</taxon>
        <taxon>Fungi</taxon>
        <taxon>Fungi incertae sedis</taxon>
        <taxon>Mucoromycota</taxon>
        <taxon>Glomeromycotina</taxon>
        <taxon>Glomeromycetes</taxon>
        <taxon>Diversisporales</taxon>
        <taxon>Gigasporaceae</taxon>
        <taxon>Dentiscutata</taxon>
    </lineage>
</organism>
<evidence type="ECO:0000313" key="8">
    <source>
        <dbReference type="EMBL" id="CAG8521143.1"/>
    </source>
</evidence>
<reference evidence="8" key="1">
    <citation type="submission" date="2021-06" db="EMBL/GenBank/DDBJ databases">
        <authorList>
            <person name="Kallberg Y."/>
            <person name="Tangrot J."/>
            <person name="Rosling A."/>
        </authorList>
    </citation>
    <scope>NUCLEOTIDE SEQUENCE</scope>
    <source>
        <strain evidence="8">MA453B</strain>
    </source>
</reference>
<comment type="caution">
    <text evidence="8">The sequence shown here is derived from an EMBL/GenBank/DDBJ whole genome shotgun (WGS) entry which is preliminary data.</text>
</comment>
<dbReference type="SUPFAM" id="SSF52743">
    <property type="entry name" value="Subtilisin-like"/>
    <property type="match status" value="1"/>
</dbReference>
<dbReference type="PANTHER" id="PTHR43806">
    <property type="entry name" value="PEPTIDASE S8"/>
    <property type="match status" value="1"/>
</dbReference>
<dbReference type="InterPro" id="IPR015500">
    <property type="entry name" value="Peptidase_S8_subtilisin-rel"/>
</dbReference>
<dbReference type="Gene3D" id="3.40.50.200">
    <property type="entry name" value="Peptidase S8/S53 domain"/>
    <property type="match status" value="1"/>
</dbReference>
<dbReference type="EMBL" id="CAJVPY010001416">
    <property type="protein sequence ID" value="CAG8521143.1"/>
    <property type="molecule type" value="Genomic_DNA"/>
</dbReference>
<evidence type="ECO:0000256" key="1">
    <source>
        <dbReference type="ARBA" id="ARBA00011073"/>
    </source>
</evidence>
<protein>
    <submittedName>
        <fullName evidence="8">14152_t:CDS:1</fullName>
    </submittedName>
</protein>
<dbReference type="InterPro" id="IPR050131">
    <property type="entry name" value="Peptidase_S8_subtilisin-like"/>
</dbReference>
<evidence type="ECO:0000256" key="3">
    <source>
        <dbReference type="ARBA" id="ARBA00022801"/>
    </source>
</evidence>
<dbReference type="CDD" id="cd04077">
    <property type="entry name" value="Peptidases_S8_PCSK9_ProteinaseK_like"/>
    <property type="match status" value="1"/>
</dbReference>
<dbReference type="InterPro" id="IPR000209">
    <property type="entry name" value="Peptidase_S8/S53_dom"/>
</dbReference>
<name>A0A9N9A7W2_9GLOM</name>
<evidence type="ECO:0000256" key="6">
    <source>
        <dbReference type="RuleBase" id="RU003355"/>
    </source>
</evidence>
<dbReference type="PRINTS" id="PR00723">
    <property type="entry name" value="SUBTILISIN"/>
</dbReference>
<sequence>MENVPTCPLTQNDAKEQQKYIIQFSSASAAKNLYTLLNLCNKTIKTSVDFSNIQSDLKHNGIVQDVSFGNFYAYIGYFRSSDVDELTKLNGIINVEKDSLMGIRTLNSKNSSSCLSTRKNPNPNLDRIDQELFPLNGKYMYPSTAGNQVQVYILDTGIKTDHDEFGGRATFGQNFGVATQVSLIAVKVCTAQGNCSTSDVILGLNYVSTQYSISFNKRAVINLSLAGPVSKSLNDAVNSITKLGIHVVVSAGNNYHDNACNYSPASASSAITIGAIEDTSNAVTDFTNIGSCVSIFAPGRNILSAGIYNETNILSGTSQAAPHVTGTVALVIANTGNLSPSNMKEFIINLATKNILTGIDSSTPNNFLRVPYTCNN</sequence>
<keyword evidence="9" id="KW-1185">Reference proteome</keyword>
<dbReference type="OrthoDB" id="206201at2759"/>
<dbReference type="InterPro" id="IPR036852">
    <property type="entry name" value="Peptidase_S8/S53_dom_sf"/>
</dbReference>
<feature type="domain" description="Peptidase S8/S53" evidence="7">
    <location>
        <begin position="174"/>
        <end position="356"/>
    </location>
</feature>
<evidence type="ECO:0000313" key="9">
    <source>
        <dbReference type="Proteomes" id="UP000789405"/>
    </source>
</evidence>
<evidence type="ECO:0000256" key="5">
    <source>
        <dbReference type="PROSITE-ProRule" id="PRU01240"/>
    </source>
</evidence>
<keyword evidence="4 6" id="KW-0720">Serine protease</keyword>
<dbReference type="GO" id="GO:0006508">
    <property type="term" value="P:proteolysis"/>
    <property type="evidence" value="ECO:0007669"/>
    <property type="project" value="UniProtKB-KW"/>
</dbReference>
<dbReference type="InterPro" id="IPR023827">
    <property type="entry name" value="Peptidase_S8_Asp-AS"/>
</dbReference>
<dbReference type="Pfam" id="PF00082">
    <property type="entry name" value="Peptidase_S8"/>
    <property type="match status" value="1"/>
</dbReference>
<evidence type="ECO:0000256" key="4">
    <source>
        <dbReference type="ARBA" id="ARBA00022825"/>
    </source>
</evidence>
<comment type="caution">
    <text evidence="5">Lacks conserved residue(s) required for the propagation of feature annotation.</text>
</comment>
<gene>
    <name evidence="8" type="ORF">DERYTH_LOCUS3876</name>
</gene>
<keyword evidence="2 6" id="KW-0645">Protease</keyword>
<dbReference type="InterPro" id="IPR023828">
    <property type="entry name" value="Peptidase_S8_Ser-AS"/>
</dbReference>
<dbReference type="PROSITE" id="PS51892">
    <property type="entry name" value="SUBTILASE"/>
    <property type="match status" value="1"/>
</dbReference>
<dbReference type="GO" id="GO:0004252">
    <property type="term" value="F:serine-type endopeptidase activity"/>
    <property type="evidence" value="ECO:0007669"/>
    <property type="project" value="InterPro"/>
</dbReference>
<evidence type="ECO:0000256" key="2">
    <source>
        <dbReference type="ARBA" id="ARBA00022670"/>
    </source>
</evidence>
<dbReference type="GO" id="GO:0005615">
    <property type="term" value="C:extracellular space"/>
    <property type="evidence" value="ECO:0007669"/>
    <property type="project" value="TreeGrafter"/>
</dbReference>
<dbReference type="Proteomes" id="UP000789405">
    <property type="component" value="Unassembled WGS sequence"/>
</dbReference>
<dbReference type="PROSITE" id="PS00138">
    <property type="entry name" value="SUBTILASE_SER"/>
    <property type="match status" value="1"/>
</dbReference>
<dbReference type="PROSITE" id="PS00136">
    <property type="entry name" value="SUBTILASE_ASP"/>
    <property type="match status" value="1"/>
</dbReference>
<dbReference type="InterPro" id="IPR034193">
    <property type="entry name" value="PCSK9_ProteinaseK-like"/>
</dbReference>
<keyword evidence="3 6" id="KW-0378">Hydrolase</keyword>
<evidence type="ECO:0000259" key="7">
    <source>
        <dbReference type="Pfam" id="PF00082"/>
    </source>
</evidence>